<sequence length="556" mass="63525">MITNPERHIPRLFRSQIPGRCQLQFINRDGENHPIEWIDELTSDAYTLEDKTDPELDDTQSKEYQISWRFVTNGGQDDSTIRPALGKFGIPVYPGSSMKGAFQRACNREQIDRYCGRQLAGGDCEPGILRFHGGYPVDDTWQENLLDIIHPQQDWQLKSSNRGGGAFCQISLDRPQLRFTISSNIQLDEAEWETIWQLWEAALDRGIGSRVSAGYGRVTAQNTSAFYSAYLHGEGAAAKLLNGTGEFRPNIFKAVVRGHALRIFGGLTTADNAELAVEQLFGGINQKNNTVGLLGINFVNRYEPRIERFGPGNWQVPSYEVAGELRWMLTADLAEAERKKLLFLIRGLVRFAMVFGGFGKSWRRADHRIFLPNYNNEGTRDKPLIGCHWEWEQRSLTNNYAVNDVKQITQFIERLRTTASDWLKLRNIPAINTPANWREAWHPRRVQVWAREAEYDGNSLAIKWFHGDYTKGSSIARSDLTGGFIDRTTKIGRIWHRMYPLVELEPSTKDTTKNIAKKIDGFLEILTIFPDSDIPQCQPFLKFLAERSEFTKVWGD</sequence>
<dbReference type="AlphaFoldDB" id="A0A2T1GLQ1"/>
<dbReference type="EMBL" id="PVWO01000024">
    <property type="protein sequence ID" value="PSB58776.1"/>
    <property type="molecule type" value="Genomic_DNA"/>
</dbReference>
<reference evidence="1 2" key="1">
    <citation type="submission" date="2018-03" db="EMBL/GenBank/DDBJ databases">
        <title>The ancient ancestry and fast evolution of plastids.</title>
        <authorList>
            <person name="Moore K.R."/>
            <person name="Magnabosco C."/>
            <person name="Momper L."/>
            <person name="Gold D.A."/>
            <person name="Bosak T."/>
            <person name="Fournier G.P."/>
        </authorList>
    </citation>
    <scope>NUCLEOTIDE SEQUENCE [LARGE SCALE GENOMIC DNA]</scope>
    <source>
        <strain evidence="1 2">CCALA 037</strain>
    </source>
</reference>
<dbReference type="OrthoDB" id="9813956at2"/>
<keyword evidence="2" id="KW-1185">Reference proteome</keyword>
<name>A0A2T1GLQ1_9CYAN</name>
<dbReference type="Proteomes" id="UP000238937">
    <property type="component" value="Unassembled WGS sequence"/>
</dbReference>
<evidence type="ECO:0000313" key="1">
    <source>
        <dbReference type="EMBL" id="PSB58776.1"/>
    </source>
</evidence>
<accession>A0A2T1GLQ1</accession>
<dbReference type="RefSeq" id="WP_106300380.1">
    <property type="nucleotide sequence ID" value="NZ_PVWO01000024.1"/>
</dbReference>
<proteinExistence type="predicted"/>
<gene>
    <name evidence="1" type="ORF">C7B77_03535</name>
</gene>
<comment type="caution">
    <text evidence="1">The sequence shown here is derived from an EMBL/GenBank/DDBJ whole genome shotgun (WGS) entry which is preliminary data.</text>
</comment>
<protein>
    <submittedName>
        <fullName evidence="1">RAMP superfamily protein</fullName>
    </submittedName>
</protein>
<evidence type="ECO:0000313" key="2">
    <source>
        <dbReference type="Proteomes" id="UP000238937"/>
    </source>
</evidence>
<organism evidence="1 2">
    <name type="scientific">Chamaesiphon polymorphus CCALA 037</name>
    <dbReference type="NCBI Taxonomy" id="2107692"/>
    <lineage>
        <taxon>Bacteria</taxon>
        <taxon>Bacillati</taxon>
        <taxon>Cyanobacteriota</taxon>
        <taxon>Cyanophyceae</taxon>
        <taxon>Gomontiellales</taxon>
        <taxon>Chamaesiphonaceae</taxon>
        <taxon>Chamaesiphon</taxon>
    </lineage>
</organism>